<evidence type="ECO:0000256" key="2">
    <source>
        <dbReference type="SAM" id="Phobius"/>
    </source>
</evidence>
<protein>
    <submittedName>
        <fullName evidence="3">Oidioi.mRNA.OKI2018_I69.PAR.g9143.t1.cds</fullName>
    </submittedName>
</protein>
<feature type="transmembrane region" description="Helical" evidence="2">
    <location>
        <begin position="119"/>
        <end position="141"/>
    </location>
</feature>
<gene>
    <name evidence="3" type="ORF">OKIOD_LOCUS701</name>
</gene>
<feature type="compositionally biased region" description="Basic residues" evidence="1">
    <location>
        <begin position="210"/>
        <end position="228"/>
    </location>
</feature>
<dbReference type="Proteomes" id="UP001158576">
    <property type="component" value="Chromosome PAR"/>
</dbReference>
<name>A0ABN7RLT3_OIKDI</name>
<proteinExistence type="predicted"/>
<feature type="compositionally biased region" description="Basic and acidic residues" evidence="1">
    <location>
        <begin position="410"/>
        <end position="421"/>
    </location>
</feature>
<feature type="transmembrane region" description="Helical" evidence="2">
    <location>
        <begin position="76"/>
        <end position="99"/>
    </location>
</feature>
<keyword evidence="4" id="KW-1185">Reference proteome</keyword>
<feature type="region of interest" description="Disordered" evidence="1">
    <location>
        <begin position="242"/>
        <end position="337"/>
    </location>
</feature>
<organism evidence="3 4">
    <name type="scientific">Oikopleura dioica</name>
    <name type="common">Tunicate</name>
    <dbReference type="NCBI Taxonomy" id="34765"/>
    <lineage>
        <taxon>Eukaryota</taxon>
        <taxon>Metazoa</taxon>
        <taxon>Chordata</taxon>
        <taxon>Tunicata</taxon>
        <taxon>Appendicularia</taxon>
        <taxon>Copelata</taxon>
        <taxon>Oikopleuridae</taxon>
        <taxon>Oikopleura</taxon>
    </lineage>
</organism>
<dbReference type="EMBL" id="OU015568">
    <property type="protein sequence ID" value="CAG5078993.1"/>
    <property type="molecule type" value="Genomic_DNA"/>
</dbReference>
<feature type="region of interest" description="Disordered" evidence="1">
    <location>
        <begin position="202"/>
        <end position="229"/>
    </location>
</feature>
<keyword evidence="2" id="KW-0472">Membrane</keyword>
<feature type="compositionally biased region" description="Basic and acidic residues" evidence="1">
    <location>
        <begin position="283"/>
        <end position="295"/>
    </location>
</feature>
<feature type="region of interest" description="Disordered" evidence="1">
    <location>
        <begin position="354"/>
        <end position="382"/>
    </location>
</feature>
<feature type="compositionally biased region" description="Polar residues" evidence="1">
    <location>
        <begin position="358"/>
        <end position="369"/>
    </location>
</feature>
<sequence>MCCLDDNYRKNGALAGLFVVGNALASFYLILTFLMITDNLCKYLLFVFSSFSLIMGFLTLMAVVRMSEVLRRDTFLRRLILAFIGIGFILVPVCCWRLFNFMSHMEEITVGGKVANDRSLAVYVELGLLIFHGILSCFIVCSIHEAKQTRHYFEREAKYNYVENTQTGNSERFLTAGSGACSPNGSNLSTAALSRMRHGGYLHERDGDKKHHHNHHHRHQRHHHKRTKHEREFLYVHQAVKGGPLVDDEEGSNASYDLDDPERRGSDENEEYSDGMVSEESVNSEKHLTREEMRQRGLLAMKQKRGLGRRGSEDSDFYDEEKESYASRKRSSEGSSALLLVNDKTTNDKRNLAASRQAGMTNSRVSGFSTGRGGGYQGRALPRPESIEPAELELGASDDEARHLGQIDHSEFIDFKSDFNRRSSNRTSTSKTLPDLNHPVREKSKRKSKPVKASKRVETDEENE</sequence>
<feature type="compositionally biased region" description="Basic and acidic residues" evidence="1">
    <location>
        <begin position="323"/>
        <end position="332"/>
    </location>
</feature>
<keyword evidence="2" id="KW-1133">Transmembrane helix</keyword>
<feature type="transmembrane region" description="Helical" evidence="2">
    <location>
        <begin position="43"/>
        <end position="64"/>
    </location>
</feature>
<feature type="compositionally biased region" description="Basic residues" evidence="1">
    <location>
        <begin position="443"/>
        <end position="454"/>
    </location>
</feature>
<feature type="transmembrane region" description="Helical" evidence="2">
    <location>
        <begin position="12"/>
        <end position="37"/>
    </location>
</feature>
<feature type="region of interest" description="Disordered" evidence="1">
    <location>
        <begin position="410"/>
        <end position="464"/>
    </location>
</feature>
<reference evidence="3 4" key="1">
    <citation type="submission" date="2021-04" db="EMBL/GenBank/DDBJ databases">
        <authorList>
            <person name="Bliznina A."/>
        </authorList>
    </citation>
    <scope>NUCLEOTIDE SEQUENCE [LARGE SCALE GENOMIC DNA]</scope>
</reference>
<accession>A0ABN7RLT3</accession>
<keyword evidence="2" id="KW-0812">Transmembrane</keyword>
<evidence type="ECO:0000313" key="3">
    <source>
        <dbReference type="EMBL" id="CAG5078993.1"/>
    </source>
</evidence>
<evidence type="ECO:0000256" key="1">
    <source>
        <dbReference type="SAM" id="MobiDB-lite"/>
    </source>
</evidence>
<evidence type="ECO:0000313" key="4">
    <source>
        <dbReference type="Proteomes" id="UP001158576"/>
    </source>
</evidence>